<evidence type="ECO:0000313" key="2">
    <source>
        <dbReference type="EMBL" id="EFH88329.1"/>
    </source>
</evidence>
<gene>
    <name evidence="2" type="ORF">Krac_9763</name>
</gene>
<dbReference type="AlphaFoldDB" id="D6TDI4"/>
<reference evidence="2 3" key="1">
    <citation type="journal article" date="2011" name="Stand. Genomic Sci.">
        <title>Non-contiguous finished genome sequence and contextual data of the filamentous soil bacterium Ktedonobacter racemifer type strain (SOSP1-21).</title>
        <authorList>
            <person name="Chang Y.J."/>
            <person name="Land M."/>
            <person name="Hauser L."/>
            <person name="Chertkov O."/>
            <person name="Del Rio T.G."/>
            <person name="Nolan M."/>
            <person name="Copeland A."/>
            <person name="Tice H."/>
            <person name="Cheng J.F."/>
            <person name="Lucas S."/>
            <person name="Han C."/>
            <person name="Goodwin L."/>
            <person name="Pitluck S."/>
            <person name="Ivanova N."/>
            <person name="Ovchinikova G."/>
            <person name="Pati A."/>
            <person name="Chen A."/>
            <person name="Palaniappan K."/>
            <person name="Mavromatis K."/>
            <person name="Liolios K."/>
            <person name="Brettin T."/>
            <person name="Fiebig A."/>
            <person name="Rohde M."/>
            <person name="Abt B."/>
            <person name="Goker M."/>
            <person name="Detter J.C."/>
            <person name="Woyke T."/>
            <person name="Bristow J."/>
            <person name="Eisen J.A."/>
            <person name="Markowitz V."/>
            <person name="Hugenholtz P."/>
            <person name="Kyrpides N.C."/>
            <person name="Klenk H.P."/>
            <person name="Lapidus A."/>
        </authorList>
    </citation>
    <scope>NUCLEOTIDE SEQUENCE [LARGE SCALE GENOMIC DNA]</scope>
    <source>
        <strain evidence="3">DSM 44963</strain>
    </source>
</reference>
<feature type="region of interest" description="Disordered" evidence="1">
    <location>
        <begin position="22"/>
        <end position="46"/>
    </location>
</feature>
<dbReference type="InParanoid" id="D6TDI4"/>
<dbReference type="EMBL" id="ADVG01000001">
    <property type="protein sequence ID" value="EFH88329.1"/>
    <property type="molecule type" value="Genomic_DNA"/>
</dbReference>
<protein>
    <submittedName>
        <fullName evidence="2">Uncharacterized protein</fullName>
    </submittedName>
</protein>
<evidence type="ECO:0000313" key="3">
    <source>
        <dbReference type="Proteomes" id="UP000004508"/>
    </source>
</evidence>
<keyword evidence="3" id="KW-1185">Reference proteome</keyword>
<organism evidence="2 3">
    <name type="scientific">Ktedonobacter racemifer DSM 44963</name>
    <dbReference type="NCBI Taxonomy" id="485913"/>
    <lineage>
        <taxon>Bacteria</taxon>
        <taxon>Bacillati</taxon>
        <taxon>Chloroflexota</taxon>
        <taxon>Ktedonobacteria</taxon>
        <taxon>Ktedonobacterales</taxon>
        <taxon>Ktedonobacteraceae</taxon>
        <taxon>Ktedonobacter</taxon>
    </lineage>
</organism>
<proteinExistence type="predicted"/>
<name>D6TDI4_KTERA</name>
<sequence>MLGLSGLLQLLTWVEQRRVAQASQHEEGGVPCPVFHPTQSPPPNSRQAIIQWGNLPQANRQRLLWLLSQLLERQMEQCLVPGKEVSDERDDCAE</sequence>
<dbReference type="Proteomes" id="UP000004508">
    <property type="component" value="Unassembled WGS sequence"/>
</dbReference>
<evidence type="ECO:0000256" key="1">
    <source>
        <dbReference type="SAM" id="MobiDB-lite"/>
    </source>
</evidence>
<comment type="caution">
    <text evidence="2">The sequence shown here is derived from an EMBL/GenBank/DDBJ whole genome shotgun (WGS) entry which is preliminary data.</text>
</comment>
<accession>D6TDI4</accession>